<dbReference type="AlphaFoldDB" id="A0A8J6C4W9"/>
<dbReference type="InterPro" id="IPR005331">
    <property type="entry name" value="Sulfotransferase"/>
</dbReference>
<dbReference type="OrthoDB" id="10535182at2759"/>
<protein>
    <recommendedName>
        <fullName evidence="4">Protein-tyrosine sulfotransferase</fullName>
    </recommendedName>
</protein>
<dbReference type="EMBL" id="JAGTXO010000065">
    <property type="protein sequence ID" value="KAG8457670.1"/>
    <property type="molecule type" value="Genomic_DNA"/>
</dbReference>
<keyword evidence="1" id="KW-0732">Signal</keyword>
<gene>
    <name evidence="2" type="ORF">KFE25_001456</name>
</gene>
<dbReference type="Pfam" id="PF03567">
    <property type="entry name" value="Sulfotransfer_2"/>
    <property type="match status" value="1"/>
</dbReference>
<dbReference type="GO" id="GO:0008146">
    <property type="term" value="F:sulfotransferase activity"/>
    <property type="evidence" value="ECO:0007669"/>
    <property type="project" value="InterPro"/>
</dbReference>
<feature type="chain" id="PRO_5035145206" description="Protein-tyrosine sulfotransferase" evidence="1">
    <location>
        <begin position="19"/>
        <end position="276"/>
    </location>
</feature>
<evidence type="ECO:0000313" key="2">
    <source>
        <dbReference type="EMBL" id="KAG8457670.1"/>
    </source>
</evidence>
<name>A0A8J6C4W9_DIALT</name>
<sequence>MLPLVALVHVAFFRYTSPATGRSLSVCVCAKCGSSSVYHALHYAILARKKRPGPPSIHAFLAWRARGVSESSEPGEVHVHVTRDPIDRYLSAFHNKLRCCPGTRVRCCPERVIATSCGHGLIRGLLRLARNGSDVPCLHLDDFARALHAVHRAGRAHELDEHFLPQPLACPLHAPSAGVGVERGGAPRLAAAARSGGARGHTLVLRGNVSTLTPALAELDGFAFRGGAPAVRTVRRTRRGAAGGGFALTPRALRMLCELSRAEYRALDMSAPAACA</sequence>
<dbReference type="GO" id="GO:0016020">
    <property type="term" value="C:membrane"/>
    <property type="evidence" value="ECO:0007669"/>
    <property type="project" value="InterPro"/>
</dbReference>
<dbReference type="Proteomes" id="UP000751190">
    <property type="component" value="Unassembled WGS sequence"/>
</dbReference>
<comment type="caution">
    <text evidence="2">The sequence shown here is derived from an EMBL/GenBank/DDBJ whole genome shotgun (WGS) entry which is preliminary data.</text>
</comment>
<reference evidence="2" key="1">
    <citation type="submission" date="2021-05" db="EMBL/GenBank/DDBJ databases">
        <title>The genome of the haptophyte Pavlova lutheri (Diacronema luteri, Pavlovales) - a model for lipid biosynthesis in eukaryotic algae.</title>
        <authorList>
            <person name="Hulatt C.J."/>
            <person name="Posewitz M.C."/>
        </authorList>
    </citation>
    <scope>NUCLEOTIDE SEQUENCE</scope>
    <source>
        <strain evidence="2">NIVA-4/92</strain>
    </source>
</reference>
<evidence type="ECO:0008006" key="4">
    <source>
        <dbReference type="Google" id="ProtNLM"/>
    </source>
</evidence>
<evidence type="ECO:0000256" key="1">
    <source>
        <dbReference type="SAM" id="SignalP"/>
    </source>
</evidence>
<organism evidence="2 3">
    <name type="scientific">Diacronema lutheri</name>
    <name type="common">Unicellular marine alga</name>
    <name type="synonym">Monochrysis lutheri</name>
    <dbReference type="NCBI Taxonomy" id="2081491"/>
    <lineage>
        <taxon>Eukaryota</taxon>
        <taxon>Haptista</taxon>
        <taxon>Haptophyta</taxon>
        <taxon>Pavlovophyceae</taxon>
        <taxon>Pavlovales</taxon>
        <taxon>Pavlovaceae</taxon>
        <taxon>Diacronema</taxon>
    </lineage>
</organism>
<feature type="signal peptide" evidence="1">
    <location>
        <begin position="1"/>
        <end position="18"/>
    </location>
</feature>
<proteinExistence type="predicted"/>
<keyword evidence="3" id="KW-1185">Reference proteome</keyword>
<evidence type="ECO:0000313" key="3">
    <source>
        <dbReference type="Proteomes" id="UP000751190"/>
    </source>
</evidence>
<accession>A0A8J6C4W9</accession>